<organism evidence="2 3">
    <name type="scientific">Paractinoplanes atraurantiacus</name>
    <dbReference type="NCBI Taxonomy" id="1036182"/>
    <lineage>
        <taxon>Bacteria</taxon>
        <taxon>Bacillati</taxon>
        <taxon>Actinomycetota</taxon>
        <taxon>Actinomycetes</taxon>
        <taxon>Micromonosporales</taxon>
        <taxon>Micromonosporaceae</taxon>
        <taxon>Paractinoplanes</taxon>
    </lineage>
</organism>
<name>A0A285J0Z8_9ACTN</name>
<protein>
    <submittedName>
        <fullName evidence="2">Uncharacterized protein</fullName>
    </submittedName>
</protein>
<feature type="compositionally biased region" description="Basic and acidic residues" evidence="1">
    <location>
        <begin position="1"/>
        <end position="14"/>
    </location>
</feature>
<dbReference type="EMBL" id="OBDY01000014">
    <property type="protein sequence ID" value="SNY53743.1"/>
    <property type="molecule type" value="Genomic_DNA"/>
</dbReference>
<gene>
    <name evidence="2" type="ORF">SAMN05421748_114160</name>
</gene>
<evidence type="ECO:0000313" key="3">
    <source>
        <dbReference type="Proteomes" id="UP000219612"/>
    </source>
</evidence>
<proteinExistence type="predicted"/>
<dbReference type="Proteomes" id="UP000219612">
    <property type="component" value="Unassembled WGS sequence"/>
</dbReference>
<feature type="region of interest" description="Disordered" evidence="1">
    <location>
        <begin position="1"/>
        <end position="79"/>
    </location>
</feature>
<dbReference type="OrthoDB" id="3401088at2"/>
<keyword evidence="3" id="KW-1185">Reference proteome</keyword>
<sequence>MTDQPHRIDIRQGDEPDGTTAYGASLRPPGHSVDPGVPGDERADRAPEDRTGEKGGGIADRSGYDSRSLAGDSPNYRPE</sequence>
<feature type="compositionally biased region" description="Basic and acidic residues" evidence="1">
    <location>
        <begin position="39"/>
        <end position="53"/>
    </location>
</feature>
<reference evidence="3" key="1">
    <citation type="submission" date="2017-09" db="EMBL/GenBank/DDBJ databases">
        <authorList>
            <person name="Varghese N."/>
            <person name="Submissions S."/>
        </authorList>
    </citation>
    <scope>NUCLEOTIDE SEQUENCE [LARGE SCALE GENOMIC DNA]</scope>
    <source>
        <strain evidence="3">CGMCC 4.6857</strain>
    </source>
</reference>
<dbReference type="AlphaFoldDB" id="A0A285J0Z8"/>
<evidence type="ECO:0000256" key="1">
    <source>
        <dbReference type="SAM" id="MobiDB-lite"/>
    </source>
</evidence>
<evidence type="ECO:0000313" key="2">
    <source>
        <dbReference type="EMBL" id="SNY53743.1"/>
    </source>
</evidence>
<accession>A0A285J0Z8</accession>
<dbReference type="RefSeq" id="WP_097323239.1">
    <property type="nucleotide sequence ID" value="NZ_OBDY01000014.1"/>
</dbReference>